<organism evidence="1 2">
    <name type="scientific">Ditylenchus dipsaci</name>
    <dbReference type="NCBI Taxonomy" id="166011"/>
    <lineage>
        <taxon>Eukaryota</taxon>
        <taxon>Metazoa</taxon>
        <taxon>Ecdysozoa</taxon>
        <taxon>Nematoda</taxon>
        <taxon>Chromadorea</taxon>
        <taxon>Rhabditida</taxon>
        <taxon>Tylenchina</taxon>
        <taxon>Tylenchomorpha</taxon>
        <taxon>Sphaerularioidea</taxon>
        <taxon>Anguinidae</taxon>
        <taxon>Anguininae</taxon>
        <taxon>Ditylenchus</taxon>
    </lineage>
</organism>
<proteinExistence type="predicted"/>
<sequence>MMMSGAEARDFDYILPCRAKNARKSKLKIVDRSVRNLVGHLKQHEEYKQKFEKLEGISSEAVAIDRFIVRPSGLVLSSTVEYEARDLSEHEWELLGN</sequence>
<name>A0A915EIQ1_9BILA</name>
<dbReference type="AlphaFoldDB" id="A0A915EIQ1"/>
<keyword evidence="1" id="KW-1185">Reference proteome</keyword>
<evidence type="ECO:0000313" key="2">
    <source>
        <dbReference type="WBParaSite" id="jg6417"/>
    </source>
</evidence>
<accession>A0A915EIQ1</accession>
<reference evidence="2" key="1">
    <citation type="submission" date="2022-11" db="UniProtKB">
        <authorList>
            <consortium name="WormBaseParasite"/>
        </authorList>
    </citation>
    <scope>IDENTIFICATION</scope>
</reference>
<dbReference type="WBParaSite" id="jg6417">
    <property type="protein sequence ID" value="jg6417"/>
    <property type="gene ID" value="jg6417"/>
</dbReference>
<dbReference type="Proteomes" id="UP000887574">
    <property type="component" value="Unplaced"/>
</dbReference>
<protein>
    <submittedName>
        <fullName evidence="2">Uncharacterized protein</fullName>
    </submittedName>
</protein>
<evidence type="ECO:0000313" key="1">
    <source>
        <dbReference type="Proteomes" id="UP000887574"/>
    </source>
</evidence>